<gene>
    <name evidence="1" type="ORF">Fsol_00655</name>
</gene>
<protein>
    <submittedName>
        <fullName evidence="1">Uncharacterized protein</fullName>
    </submittedName>
</protein>
<name>A0A2U8BSY1_9RICK</name>
<evidence type="ECO:0000313" key="1">
    <source>
        <dbReference type="EMBL" id="AWD33433.1"/>
    </source>
</evidence>
<reference evidence="1 2" key="1">
    <citation type="journal article" date="2018" name="Genome Biol. Evol.">
        <title>The Genome Sequence of "Candidatus Fokinia solitaria": Insights on Reductive Evolution in Rickettsiales.</title>
        <authorList>
            <person name="Floriano A.M."/>
            <person name="Castelli M."/>
            <person name="Krenek S."/>
            <person name="Berendonk T.U."/>
            <person name="Bazzocchi C."/>
            <person name="Petroni G."/>
            <person name="Sassera D."/>
        </authorList>
    </citation>
    <scope>NUCLEOTIDE SEQUENCE [LARGE SCALE GENOMIC DNA]</scope>
    <source>
        <strain evidence="1">Rio ETE_ALG 3VII</strain>
    </source>
</reference>
<accession>A0A2U8BSY1</accession>
<dbReference type="RefSeq" id="WP_108673444.1">
    <property type="nucleotide sequence ID" value="NZ_CP025989.1"/>
</dbReference>
<dbReference type="KEGG" id="fso:Fsol_00655"/>
<sequence length="425" mass="45947">MRVYYLILISLFILIPKVREEVAYANPGAKVASASNIDDIVVDDKVCAGEADLTGSSTTFTNVYSSTQSIRKSTKKSVTTKRKKIAKKKVAVVSRIKRMKKIYKKKIHSAKKKPSSTISNSAIVLRKASTAAIAKYSTPVVVASHSAAKFTTDNRNNALTISNSNKTLDAGVSREVRSSKDVECKNEIGIGIDIGRNIGHSLQLIDNSTVERNRVVGASLYNLTLSLSREVQKSKTFAVLVGAFLGSKFVAGDILSGRGMMFGVSSKLLMLPLSTESDVHIIPYVEGQLGWSIMSYTSLKDVIDVSSSSVRIIDRGDCEESEGYRIRGKVTADDVSGMYGAAVAGIRITDGNVIVSFGAKIEQNFQNSGILDATLKNDVVRECSQYGTFNASKSSTDRTYVITPSSISKSGSTSLYGIIELSYKF</sequence>
<dbReference type="Proteomes" id="UP000244519">
    <property type="component" value="Chromosome"/>
</dbReference>
<dbReference type="EMBL" id="CP025989">
    <property type="protein sequence ID" value="AWD33433.1"/>
    <property type="molecule type" value="Genomic_DNA"/>
</dbReference>
<evidence type="ECO:0000313" key="2">
    <source>
        <dbReference type="Proteomes" id="UP000244519"/>
    </source>
</evidence>
<organism evidence="1 2">
    <name type="scientific">Candidatus Fokinia solitaria</name>
    <dbReference type="NCBI Taxonomy" id="1802984"/>
    <lineage>
        <taxon>Bacteria</taxon>
        <taxon>Pseudomonadati</taxon>
        <taxon>Pseudomonadota</taxon>
        <taxon>Alphaproteobacteria</taxon>
        <taxon>Rickettsiales</taxon>
        <taxon>Candidatus Midichloriaceae</taxon>
        <taxon>Candidatus Fokinia</taxon>
    </lineage>
</organism>
<proteinExistence type="predicted"/>
<dbReference type="AlphaFoldDB" id="A0A2U8BSY1"/>
<keyword evidence="2" id="KW-1185">Reference proteome</keyword>